<feature type="compositionally biased region" description="Basic and acidic residues" evidence="1">
    <location>
        <begin position="188"/>
        <end position="197"/>
    </location>
</feature>
<comment type="caution">
    <text evidence="2">The sequence shown here is derived from an EMBL/GenBank/DDBJ whole genome shotgun (WGS) entry which is preliminary data.</text>
</comment>
<feature type="compositionally biased region" description="Low complexity" evidence="1">
    <location>
        <begin position="41"/>
        <end position="56"/>
    </location>
</feature>
<dbReference type="Proteomes" id="UP001244011">
    <property type="component" value="Unassembled WGS sequence"/>
</dbReference>
<evidence type="ECO:0000313" key="3">
    <source>
        <dbReference type="Proteomes" id="UP001244011"/>
    </source>
</evidence>
<organism evidence="2 3">
    <name type="scientific">Phialemonium atrogriseum</name>
    <dbReference type="NCBI Taxonomy" id="1093897"/>
    <lineage>
        <taxon>Eukaryota</taxon>
        <taxon>Fungi</taxon>
        <taxon>Dikarya</taxon>
        <taxon>Ascomycota</taxon>
        <taxon>Pezizomycotina</taxon>
        <taxon>Sordariomycetes</taxon>
        <taxon>Sordariomycetidae</taxon>
        <taxon>Cephalothecales</taxon>
        <taxon>Cephalothecaceae</taxon>
        <taxon>Phialemonium</taxon>
    </lineage>
</organism>
<proteinExistence type="predicted"/>
<protein>
    <submittedName>
        <fullName evidence="2">Uncharacterized protein</fullName>
    </submittedName>
</protein>
<sequence length="225" mass="25384">MPIFSMNRQSVFRSFREHKALKAEEQRQEEALHLHQRKPSEASSVASTSSDASQPSIYQTDRSSDWDPLRLHPPLGRARPPCIPPAHTPVRYRYEDDDSSHTSSHHQHTRSYRELQAQSDSSTEIHDGFDFGFKNGLESRPEADGRDPGATWPSPTRRDRGGSDSHSPGSETTPTEWGEAVTPRRRPPGHDEADYFMRRGGWKRQGVVFAPGVLIAGEDETFDLP</sequence>
<accession>A0AAJ0C3L4</accession>
<feature type="compositionally biased region" description="Basic and acidic residues" evidence="1">
    <location>
        <begin position="137"/>
        <end position="147"/>
    </location>
</feature>
<reference evidence="2" key="1">
    <citation type="submission" date="2023-06" db="EMBL/GenBank/DDBJ databases">
        <title>Genome-scale phylogeny and comparative genomics of the fungal order Sordariales.</title>
        <authorList>
            <consortium name="Lawrence Berkeley National Laboratory"/>
            <person name="Hensen N."/>
            <person name="Bonometti L."/>
            <person name="Westerberg I."/>
            <person name="Brannstrom I.O."/>
            <person name="Guillou S."/>
            <person name="Cros-Aarteil S."/>
            <person name="Calhoun S."/>
            <person name="Haridas S."/>
            <person name="Kuo A."/>
            <person name="Mondo S."/>
            <person name="Pangilinan J."/>
            <person name="Riley R."/>
            <person name="Labutti K."/>
            <person name="Andreopoulos B."/>
            <person name="Lipzen A."/>
            <person name="Chen C."/>
            <person name="Yanf M."/>
            <person name="Daum C."/>
            <person name="Ng V."/>
            <person name="Clum A."/>
            <person name="Steindorff A."/>
            <person name="Ohm R."/>
            <person name="Martin F."/>
            <person name="Silar P."/>
            <person name="Natvig D."/>
            <person name="Lalanne C."/>
            <person name="Gautier V."/>
            <person name="Ament-Velasquez S.L."/>
            <person name="Kruys A."/>
            <person name="Hutchinson M.I."/>
            <person name="Powell A.J."/>
            <person name="Barry K."/>
            <person name="Miller A.N."/>
            <person name="Grigoriev I.V."/>
            <person name="Debuchy R."/>
            <person name="Gladieux P."/>
            <person name="Thoren M.H."/>
            <person name="Johannesson H."/>
        </authorList>
    </citation>
    <scope>NUCLEOTIDE SEQUENCE</scope>
    <source>
        <strain evidence="2">8032-3</strain>
    </source>
</reference>
<feature type="region of interest" description="Disordered" evidence="1">
    <location>
        <begin position="21"/>
        <end position="197"/>
    </location>
</feature>
<keyword evidence="3" id="KW-1185">Reference proteome</keyword>
<dbReference type="RefSeq" id="XP_060285100.1">
    <property type="nucleotide sequence ID" value="XM_060423946.1"/>
</dbReference>
<name>A0AAJ0C3L4_9PEZI</name>
<gene>
    <name evidence="2" type="ORF">QBC33DRAFT_364826</name>
</gene>
<dbReference type="AlphaFoldDB" id="A0AAJ0C3L4"/>
<evidence type="ECO:0000256" key="1">
    <source>
        <dbReference type="SAM" id="MobiDB-lite"/>
    </source>
</evidence>
<evidence type="ECO:0000313" key="2">
    <source>
        <dbReference type="EMBL" id="KAK1768887.1"/>
    </source>
</evidence>
<feature type="compositionally biased region" description="Basic and acidic residues" evidence="1">
    <location>
        <begin position="21"/>
        <end position="33"/>
    </location>
</feature>
<feature type="compositionally biased region" description="Polar residues" evidence="1">
    <location>
        <begin position="164"/>
        <end position="175"/>
    </location>
</feature>
<dbReference type="GeneID" id="85307133"/>
<dbReference type="EMBL" id="MU839004">
    <property type="protein sequence ID" value="KAK1768887.1"/>
    <property type="molecule type" value="Genomic_DNA"/>
</dbReference>